<dbReference type="Proteomes" id="UP001648503">
    <property type="component" value="Unassembled WGS sequence"/>
</dbReference>
<organism evidence="7 8">
    <name type="scientific">Batrachochytrium salamandrivorans</name>
    <dbReference type="NCBI Taxonomy" id="1357716"/>
    <lineage>
        <taxon>Eukaryota</taxon>
        <taxon>Fungi</taxon>
        <taxon>Fungi incertae sedis</taxon>
        <taxon>Chytridiomycota</taxon>
        <taxon>Chytridiomycota incertae sedis</taxon>
        <taxon>Chytridiomycetes</taxon>
        <taxon>Rhizophydiales</taxon>
        <taxon>Rhizophydiales incertae sedis</taxon>
        <taxon>Batrachochytrium</taxon>
    </lineage>
</organism>
<keyword evidence="1 3" id="KW-0728">SH3 domain</keyword>
<evidence type="ECO:0000313" key="7">
    <source>
        <dbReference type="EMBL" id="KAH6585678.1"/>
    </source>
</evidence>
<dbReference type="EMBL" id="JAFCIX010000579">
    <property type="protein sequence ID" value="KAH6585678.1"/>
    <property type="molecule type" value="Genomic_DNA"/>
</dbReference>
<feature type="compositionally biased region" description="Low complexity" evidence="4">
    <location>
        <begin position="18"/>
        <end position="34"/>
    </location>
</feature>
<dbReference type="Pfam" id="PF00787">
    <property type="entry name" value="PX"/>
    <property type="match status" value="1"/>
</dbReference>
<dbReference type="SUPFAM" id="SSF54277">
    <property type="entry name" value="CAD &amp; PB1 domains"/>
    <property type="match status" value="1"/>
</dbReference>
<evidence type="ECO:0000256" key="4">
    <source>
        <dbReference type="SAM" id="MobiDB-lite"/>
    </source>
</evidence>
<evidence type="ECO:0000256" key="1">
    <source>
        <dbReference type="ARBA" id="ARBA00022443"/>
    </source>
</evidence>
<dbReference type="InterPro" id="IPR001683">
    <property type="entry name" value="PX_dom"/>
</dbReference>
<feature type="region of interest" description="Disordered" evidence="4">
    <location>
        <begin position="151"/>
        <end position="241"/>
    </location>
</feature>
<dbReference type="SUPFAM" id="SSF64268">
    <property type="entry name" value="PX domain"/>
    <property type="match status" value="1"/>
</dbReference>
<feature type="compositionally biased region" description="Polar residues" evidence="4">
    <location>
        <begin position="183"/>
        <end position="241"/>
    </location>
</feature>
<evidence type="ECO:0000256" key="3">
    <source>
        <dbReference type="PROSITE-ProRule" id="PRU00192"/>
    </source>
</evidence>
<dbReference type="PANTHER" id="PTHR15706:SF2">
    <property type="entry name" value="SH3 AND PX DOMAIN-CONTAINING PROTEIN 2A"/>
    <property type="match status" value="1"/>
</dbReference>
<proteinExistence type="predicted"/>
<feature type="region of interest" description="Disordered" evidence="4">
    <location>
        <begin position="1"/>
        <end position="80"/>
    </location>
</feature>
<dbReference type="PROSITE" id="PS50002">
    <property type="entry name" value="SH3"/>
    <property type="match status" value="1"/>
</dbReference>
<evidence type="ECO:0008006" key="9">
    <source>
        <dbReference type="Google" id="ProtNLM"/>
    </source>
</evidence>
<dbReference type="Gene3D" id="3.30.1520.10">
    <property type="entry name" value="Phox-like domain"/>
    <property type="match status" value="1"/>
</dbReference>
<evidence type="ECO:0000256" key="2">
    <source>
        <dbReference type="ARBA" id="ARBA00022737"/>
    </source>
</evidence>
<keyword evidence="2" id="KW-0677">Repeat</keyword>
<dbReference type="SMART" id="SM00326">
    <property type="entry name" value="SH3"/>
    <property type="match status" value="1"/>
</dbReference>
<evidence type="ECO:0000313" key="8">
    <source>
        <dbReference type="Proteomes" id="UP001648503"/>
    </source>
</evidence>
<dbReference type="SUPFAM" id="SSF50044">
    <property type="entry name" value="SH3-domain"/>
    <property type="match status" value="1"/>
</dbReference>
<dbReference type="Gene3D" id="2.30.30.40">
    <property type="entry name" value="SH3 Domains"/>
    <property type="match status" value="1"/>
</dbReference>
<dbReference type="InterPro" id="IPR001452">
    <property type="entry name" value="SH3_domain"/>
</dbReference>
<dbReference type="PANTHER" id="PTHR15706">
    <property type="entry name" value="SH3 MULTIPLE DOMAIN"/>
    <property type="match status" value="1"/>
</dbReference>
<dbReference type="InterPro" id="IPR036871">
    <property type="entry name" value="PX_dom_sf"/>
</dbReference>
<keyword evidence="8" id="KW-1185">Reference proteome</keyword>
<gene>
    <name evidence="7" type="ORF">BASA50_001012</name>
</gene>
<dbReference type="InterPro" id="IPR036028">
    <property type="entry name" value="SH3-like_dom_sf"/>
</dbReference>
<dbReference type="Pfam" id="PF07653">
    <property type="entry name" value="SH3_2"/>
    <property type="match status" value="1"/>
</dbReference>
<evidence type="ECO:0000259" key="6">
    <source>
        <dbReference type="PROSITE" id="PS50195"/>
    </source>
</evidence>
<comment type="caution">
    <text evidence="7">The sequence shown here is derived from an EMBL/GenBank/DDBJ whole genome shotgun (WGS) entry which is preliminary data.</text>
</comment>
<evidence type="ECO:0000259" key="5">
    <source>
        <dbReference type="PROSITE" id="PS50002"/>
    </source>
</evidence>
<reference evidence="7 8" key="1">
    <citation type="submission" date="2021-02" db="EMBL/GenBank/DDBJ databases">
        <title>Variation within the Batrachochytrium salamandrivorans European outbreak.</title>
        <authorList>
            <person name="Kelly M."/>
            <person name="Pasmans F."/>
            <person name="Shea T.P."/>
            <person name="Munoz J.F."/>
            <person name="Carranza S."/>
            <person name="Cuomo C.A."/>
            <person name="Martel A."/>
        </authorList>
    </citation>
    <scope>NUCLEOTIDE SEQUENCE [LARGE SCALE GENOMIC DNA]</scope>
    <source>
        <strain evidence="7 8">AMFP18/2</strain>
    </source>
</reference>
<feature type="domain" description="SH3" evidence="5">
    <location>
        <begin position="82"/>
        <end position="144"/>
    </location>
</feature>
<feature type="compositionally biased region" description="Polar residues" evidence="4">
    <location>
        <begin position="1"/>
        <end position="14"/>
    </location>
</feature>
<dbReference type="InterPro" id="IPR051228">
    <property type="entry name" value="NADPH_Oxidase/PX-Domain"/>
</dbReference>
<accession>A0ABQ8ES30</accession>
<name>A0ABQ8ES30_9FUNG</name>
<protein>
    <recommendedName>
        <fullName evidence="9">PX domain-containing protein</fullName>
    </recommendedName>
</protein>
<dbReference type="SMART" id="SM00312">
    <property type="entry name" value="PX"/>
    <property type="match status" value="1"/>
</dbReference>
<feature type="domain" description="PX" evidence="6">
    <location>
        <begin position="240"/>
        <end position="360"/>
    </location>
</feature>
<sequence>MLSFLKGSSHSQRQPVEHSNNNSNNHNNYSSSSSAQQPHRHNNNNNSASHHQPMSPESPHRGQLAVAPVRGSSHPASIFNMPPKKVVRASAAYTARFAGELSFTKGDFFYVINERPDGLNYEVINPIQRIRGIVPTSHFASLDKVQQEANARNPDYVGANGGPGDRSYQDDQFTNDDYRDSYRQSQNQYDQHSSDSGNQYYDNHNNGPENGKSPLSPTSPFLGQTSAGGSHPGHSNASVRDKQLSSVLVQRSEQRDDGLWWFTIELKMRDHSSNILFRTYDDFWVLQVSLLNHFPSESGRQNQPRTIPFLPAPTRTLTPEQAQARRHHLNSYMQELIKLPTHIMNAPSVKRFLMVRTGDLDTPMNIRFDVSETLLDLLTDYQEDADLRIKLILGEEIICWKEPDYVSFEELMFHAEERLEFQFQALMYKDECEQLIPLRSDVDLGLLITTLSKKLTFYVS</sequence>
<dbReference type="PROSITE" id="PS50195">
    <property type="entry name" value="PX"/>
    <property type="match status" value="1"/>
</dbReference>